<proteinExistence type="predicted"/>
<feature type="transmembrane region" description="Helical" evidence="2">
    <location>
        <begin position="46"/>
        <end position="69"/>
    </location>
</feature>
<name>A0A4R3PSN0_RHISU</name>
<feature type="compositionally biased region" description="Basic and acidic residues" evidence="1">
    <location>
        <begin position="7"/>
        <end position="36"/>
    </location>
</feature>
<evidence type="ECO:0000256" key="2">
    <source>
        <dbReference type="SAM" id="Phobius"/>
    </source>
</evidence>
<reference evidence="3 4" key="1">
    <citation type="submission" date="2019-03" db="EMBL/GenBank/DDBJ databases">
        <title>Genomic Encyclopedia of Type Strains, Phase IV (KMG-V): Genome sequencing to study the core and pangenomes of soil and plant-associated prokaryotes.</title>
        <authorList>
            <person name="Whitman W."/>
        </authorList>
    </citation>
    <scope>NUCLEOTIDE SEQUENCE [LARGE SCALE GENOMIC DNA]</scope>
    <source>
        <strain evidence="3 4">Hc14</strain>
    </source>
</reference>
<dbReference type="Proteomes" id="UP000294576">
    <property type="component" value="Unassembled WGS sequence"/>
</dbReference>
<protein>
    <submittedName>
        <fullName evidence="3">Biotin/lipoyl-binding protein</fullName>
    </submittedName>
</protein>
<evidence type="ECO:0000313" key="4">
    <source>
        <dbReference type="Proteomes" id="UP000294576"/>
    </source>
</evidence>
<dbReference type="AlphaFoldDB" id="A0A4R3PSN0"/>
<gene>
    <name evidence="3" type="ORF">EV132_13062</name>
</gene>
<keyword evidence="2" id="KW-0812">Transmembrane</keyword>
<sequence length="124" mass="13898">MSLDQRTSQKAEKTEYPREVPAERTQRQMDAHEKEDNRSFLRRHPLMVILVIGSLLLLSNAGYFIWLVYFRPYETTDDAFVDARSFSVAAKVSGYVSEVAVTDNQHVMAGDAAGQTAGADTALR</sequence>
<keyword evidence="2" id="KW-1133">Transmembrane helix</keyword>
<dbReference type="EMBL" id="SMBH01000030">
    <property type="protein sequence ID" value="TCU07032.1"/>
    <property type="molecule type" value="Genomic_DNA"/>
</dbReference>
<comment type="caution">
    <text evidence="3">The sequence shown here is derived from an EMBL/GenBank/DDBJ whole genome shotgun (WGS) entry which is preliminary data.</text>
</comment>
<accession>A0A4R3PSN0</accession>
<organism evidence="3 4">
    <name type="scientific">Rhizobium sullae</name>
    <name type="common">Rhizobium hedysari</name>
    <dbReference type="NCBI Taxonomy" id="50338"/>
    <lineage>
        <taxon>Bacteria</taxon>
        <taxon>Pseudomonadati</taxon>
        <taxon>Pseudomonadota</taxon>
        <taxon>Alphaproteobacteria</taxon>
        <taxon>Hyphomicrobiales</taxon>
        <taxon>Rhizobiaceae</taxon>
        <taxon>Rhizobium/Agrobacterium group</taxon>
        <taxon>Rhizobium</taxon>
    </lineage>
</organism>
<evidence type="ECO:0000313" key="3">
    <source>
        <dbReference type="EMBL" id="TCU07032.1"/>
    </source>
</evidence>
<evidence type="ECO:0000256" key="1">
    <source>
        <dbReference type="SAM" id="MobiDB-lite"/>
    </source>
</evidence>
<feature type="region of interest" description="Disordered" evidence="1">
    <location>
        <begin position="1"/>
        <end position="36"/>
    </location>
</feature>
<keyword evidence="2" id="KW-0472">Membrane</keyword>